<keyword evidence="20" id="KW-1185">Reference proteome</keyword>
<evidence type="ECO:0000256" key="9">
    <source>
        <dbReference type="ARBA" id="ARBA00022840"/>
    </source>
</evidence>
<keyword evidence="14" id="KW-1133">Transmembrane helix</keyword>
<evidence type="ECO:0000256" key="11">
    <source>
        <dbReference type="ARBA" id="ARBA00047899"/>
    </source>
</evidence>
<keyword evidence="10 14" id="KW-0472">Membrane</keyword>
<dbReference type="FunFam" id="3.30.200.20:FF:000415">
    <property type="entry name" value="receptor-like serine/threonine-protein kinase NCRK"/>
    <property type="match status" value="1"/>
</dbReference>
<evidence type="ECO:0000256" key="8">
    <source>
        <dbReference type="ARBA" id="ARBA00022777"/>
    </source>
</evidence>
<reference evidence="21" key="4">
    <citation type="journal article" date="2018" name="Nat. Plants">
        <title>Whole-genome landscape of Medicago truncatula symbiotic genes.</title>
        <authorList>
            <person name="Pecrix Y."/>
            <person name="Staton S.E."/>
            <person name="Sallet E."/>
            <person name="Lelandais-Briere C."/>
            <person name="Moreau S."/>
            <person name="Carrere S."/>
            <person name="Blein T."/>
            <person name="Jardinaud M.F."/>
            <person name="Latrasse D."/>
            <person name="Zouine M."/>
            <person name="Zahm M."/>
            <person name="Kreplak J."/>
            <person name="Mayjonade B."/>
            <person name="Satge C."/>
            <person name="Perez M."/>
            <person name="Cauet S."/>
            <person name="Marande W."/>
            <person name="Chantry-Darmon C."/>
            <person name="Lopez-Roques C."/>
            <person name="Bouchez O."/>
            <person name="Berard A."/>
            <person name="Debelle F."/>
            <person name="Munos S."/>
            <person name="Bendahmane A."/>
            <person name="Berges H."/>
            <person name="Niebel A."/>
            <person name="Buitink J."/>
            <person name="Frugier F."/>
            <person name="Benhamed M."/>
            <person name="Crespi M."/>
            <person name="Gouzy J."/>
            <person name="Gamas P."/>
        </authorList>
    </citation>
    <scope>NUCLEOTIDE SEQUENCE [LARGE SCALE GENOMIC DNA]</scope>
    <source>
        <strain evidence="21">cv. Jemalong A17</strain>
    </source>
</reference>
<dbReference type="STRING" id="3880.G7JND1"/>
<dbReference type="FunFam" id="1.10.510.10:FF:000395">
    <property type="entry name" value="receptor-like serine/threonine-protein kinase NCRK"/>
    <property type="match status" value="1"/>
</dbReference>
<evidence type="ECO:0000256" key="13">
    <source>
        <dbReference type="PROSITE-ProRule" id="PRU10141"/>
    </source>
</evidence>
<dbReference type="PROSITE" id="PS50011">
    <property type="entry name" value="PROTEIN_KINASE_DOM"/>
    <property type="match status" value="1"/>
</dbReference>
<dbReference type="Proteomes" id="UP000002051">
    <property type="component" value="Chromosome 4"/>
</dbReference>
<keyword evidence="8" id="KW-0418">Kinase</keyword>
<dbReference type="PROSITE" id="PS00107">
    <property type="entry name" value="PROTEIN_KINASE_ATP"/>
    <property type="match status" value="1"/>
</dbReference>
<dbReference type="PANTHER" id="PTHR47989">
    <property type="entry name" value="OS01G0750732 PROTEIN"/>
    <property type="match status" value="1"/>
</dbReference>
<dbReference type="GO" id="GO:0007165">
    <property type="term" value="P:signal transduction"/>
    <property type="evidence" value="ECO:0000318"/>
    <property type="project" value="GO_Central"/>
</dbReference>
<keyword evidence="4" id="KW-0723">Serine/threonine-protein kinase</keyword>
<evidence type="ECO:0000313" key="19">
    <source>
        <dbReference type="EnsemblPlants" id="AES88561"/>
    </source>
</evidence>
<keyword evidence="5" id="KW-0597">Phosphoprotein</keyword>
<dbReference type="OrthoDB" id="1890790at2759"/>
<feature type="domain" description="Protein kinase" evidence="16">
    <location>
        <begin position="228"/>
        <end position="510"/>
    </location>
</feature>
<dbReference type="eggNOG" id="KOG1187">
    <property type="taxonomic scope" value="Eukaryota"/>
</dbReference>
<evidence type="ECO:0000313" key="20">
    <source>
        <dbReference type="Proteomes" id="UP000002051"/>
    </source>
</evidence>
<evidence type="ECO:0000313" key="17">
    <source>
        <dbReference type="EMBL" id="AES88561.1"/>
    </source>
</evidence>
<evidence type="ECO:0000256" key="7">
    <source>
        <dbReference type="ARBA" id="ARBA00022741"/>
    </source>
</evidence>
<keyword evidence="15" id="KW-0732">Signal</keyword>
<evidence type="ECO:0000259" key="16">
    <source>
        <dbReference type="PROSITE" id="PS50011"/>
    </source>
</evidence>
<dbReference type="EnsemblPlants" id="AES88561">
    <property type="protein sequence ID" value="AES88561"/>
    <property type="gene ID" value="MTR_4g058710"/>
</dbReference>
<dbReference type="InterPro" id="IPR000719">
    <property type="entry name" value="Prot_kinase_dom"/>
</dbReference>
<keyword evidence="9 13" id="KW-0067">ATP-binding</keyword>
<evidence type="ECO:0000256" key="6">
    <source>
        <dbReference type="ARBA" id="ARBA00022679"/>
    </source>
</evidence>
<dbReference type="GO" id="GO:0004672">
    <property type="term" value="F:protein kinase activity"/>
    <property type="evidence" value="ECO:0000318"/>
    <property type="project" value="GO_Central"/>
</dbReference>
<proteinExistence type="predicted"/>
<evidence type="ECO:0000256" key="5">
    <source>
        <dbReference type="ARBA" id="ARBA00022553"/>
    </source>
</evidence>
<dbReference type="Gramene" id="rna23070">
    <property type="protein sequence ID" value="RHN60715.1"/>
    <property type="gene ID" value="gene23070"/>
</dbReference>
<keyword evidence="14" id="KW-0812">Transmembrane</keyword>
<dbReference type="GO" id="GO:0010089">
    <property type="term" value="P:xylem development"/>
    <property type="evidence" value="ECO:0000318"/>
    <property type="project" value="GO_Central"/>
</dbReference>
<reference evidence="18" key="5">
    <citation type="journal article" date="2018" name="Nat. Plants">
        <title>Whole-genome landscape of Medicago truncatula symbiotic genes.</title>
        <authorList>
            <person name="Pecrix Y."/>
            <person name="Gamas P."/>
            <person name="Carrere S."/>
        </authorList>
    </citation>
    <scope>NUCLEOTIDE SEQUENCE</scope>
    <source>
        <tissue evidence="18">Leaves</tissue>
    </source>
</reference>
<evidence type="ECO:0000256" key="12">
    <source>
        <dbReference type="ARBA" id="ARBA00048679"/>
    </source>
</evidence>
<dbReference type="PANTHER" id="PTHR47989:SF23">
    <property type="entry name" value="RECEPTOR-LIKE SERINE_THREONINE-PROTEIN KINASE NCRK ISOFORM X1"/>
    <property type="match status" value="1"/>
</dbReference>
<dbReference type="InterPro" id="IPR008271">
    <property type="entry name" value="Ser/Thr_kinase_AS"/>
</dbReference>
<feature type="chain" id="PRO_5014573003" description="non-specific serine/threonine protein kinase" evidence="15">
    <location>
        <begin position="24"/>
        <end position="619"/>
    </location>
</feature>
<keyword evidence="6 18" id="KW-0808">Transferase</keyword>
<feature type="transmembrane region" description="Helical" evidence="14">
    <location>
        <begin position="116"/>
        <end position="141"/>
    </location>
</feature>
<dbReference type="EC" id="2.7.11.1" evidence="2"/>
<sequence length="619" mass="68233">MKSQIKIALAIVISLLWIQHSICDEASDTSVLNKWKCRCSSFEGNQSNSLANCSKSCDCHSDPEEGASIWTCICDPNGFPEVAADGNSSNCFHACNCTWGTVSTSLGSKKHISSKVVVVILVICVICTTIALLTSAVCYVYRRDRCSIQSPIFSSDKETSSGSTANLISYRTGISSVTETKLFISSPICHITGCFQKPSFLFGSQKETFYGNIIQFPFTELESATDNFSATNLIGVGGSSYVYRGRLKDGNIVAVKRLKDHGGPEADSACFKEIELLARLHHCHLVPLLGYCLESKGKHVQRLLVFEYMNNGNLRECLDGVSGKYMDWTTRVMIAVGAARGLEYLHEAAAPRILHRDVKSTNILLDENWQAKITDLGMAKNLRSDDLPSGSDSPARMQGTFGYFAPEYAIIGRASLESDVFSFGVVLLELITGRHPIHKTTGKEESLVIWASPRLLDSRRIISELVDPQLEGNFLEEEVHIMAYLAKECLLLDPDTRPTMSEVVQILSSISPGKSRRRRNIPASLFQEAENAEEQRQVPSNEFATHNLSSLDIDHNPCVGNKNKEADAVSAEYMESLILLSSKSNSSHASEEEIVDITEPRFESFCMTDGLSLENTLLE</sequence>
<dbReference type="EMBL" id="CM001220">
    <property type="protein sequence ID" value="AES88561.1"/>
    <property type="molecule type" value="Genomic_DNA"/>
</dbReference>
<keyword evidence="3" id="KW-1003">Cell membrane</keyword>
<organism evidence="17 20">
    <name type="scientific">Medicago truncatula</name>
    <name type="common">Barrel medic</name>
    <name type="synonym">Medicago tribuloides</name>
    <dbReference type="NCBI Taxonomy" id="3880"/>
    <lineage>
        <taxon>Eukaryota</taxon>
        <taxon>Viridiplantae</taxon>
        <taxon>Streptophyta</taxon>
        <taxon>Embryophyta</taxon>
        <taxon>Tracheophyta</taxon>
        <taxon>Spermatophyta</taxon>
        <taxon>Magnoliopsida</taxon>
        <taxon>eudicotyledons</taxon>
        <taxon>Gunneridae</taxon>
        <taxon>Pentapetalae</taxon>
        <taxon>rosids</taxon>
        <taxon>fabids</taxon>
        <taxon>Fabales</taxon>
        <taxon>Fabaceae</taxon>
        <taxon>Papilionoideae</taxon>
        <taxon>50 kb inversion clade</taxon>
        <taxon>NPAAA clade</taxon>
        <taxon>Hologalegina</taxon>
        <taxon>IRL clade</taxon>
        <taxon>Trifolieae</taxon>
        <taxon>Medicago</taxon>
    </lineage>
</organism>
<dbReference type="KEGG" id="mtr:11408721"/>
<evidence type="ECO:0000256" key="10">
    <source>
        <dbReference type="ARBA" id="ARBA00023136"/>
    </source>
</evidence>
<dbReference type="Gene3D" id="3.30.200.20">
    <property type="entry name" value="Phosphorylase Kinase, domain 1"/>
    <property type="match status" value="1"/>
</dbReference>
<gene>
    <name evidence="19" type="primary">11408721</name>
    <name evidence="17" type="ordered locus">MTR_4g058710</name>
    <name evidence="18" type="ORF">MtrunA17_Chr4g0028841</name>
</gene>
<evidence type="ECO:0000256" key="1">
    <source>
        <dbReference type="ARBA" id="ARBA00004236"/>
    </source>
</evidence>
<dbReference type="GO" id="GO:0004674">
    <property type="term" value="F:protein serine/threonine kinase activity"/>
    <property type="evidence" value="ECO:0007669"/>
    <property type="project" value="UniProtKB-KW"/>
</dbReference>
<evidence type="ECO:0000313" key="21">
    <source>
        <dbReference type="Proteomes" id="UP000265566"/>
    </source>
</evidence>
<reference evidence="17 20" key="1">
    <citation type="journal article" date="2011" name="Nature">
        <title>The Medicago genome provides insight into the evolution of rhizobial symbioses.</title>
        <authorList>
            <person name="Young N.D."/>
            <person name="Debelle F."/>
            <person name="Oldroyd G.E."/>
            <person name="Geurts R."/>
            <person name="Cannon S.B."/>
            <person name="Udvardi M.K."/>
            <person name="Benedito V.A."/>
            <person name="Mayer K.F."/>
            <person name="Gouzy J."/>
            <person name="Schoof H."/>
            <person name="Van de Peer Y."/>
            <person name="Proost S."/>
            <person name="Cook D.R."/>
            <person name="Meyers B.C."/>
            <person name="Spannagl M."/>
            <person name="Cheung F."/>
            <person name="De Mita S."/>
            <person name="Krishnakumar V."/>
            <person name="Gundlach H."/>
            <person name="Zhou S."/>
            <person name="Mudge J."/>
            <person name="Bharti A.K."/>
            <person name="Murray J.D."/>
            <person name="Naoumkina M.A."/>
            <person name="Rosen B."/>
            <person name="Silverstein K.A."/>
            <person name="Tang H."/>
            <person name="Rombauts S."/>
            <person name="Zhao P.X."/>
            <person name="Zhou P."/>
            <person name="Barbe V."/>
            <person name="Bardou P."/>
            <person name="Bechner M."/>
            <person name="Bellec A."/>
            <person name="Berger A."/>
            <person name="Berges H."/>
            <person name="Bidwell S."/>
            <person name="Bisseling T."/>
            <person name="Choisne N."/>
            <person name="Couloux A."/>
            <person name="Denny R."/>
            <person name="Deshpande S."/>
            <person name="Dai X."/>
            <person name="Doyle J.J."/>
            <person name="Dudez A.M."/>
            <person name="Farmer A.D."/>
            <person name="Fouteau S."/>
            <person name="Franken C."/>
            <person name="Gibelin C."/>
            <person name="Gish J."/>
            <person name="Goldstein S."/>
            <person name="Gonzalez A.J."/>
            <person name="Green P.J."/>
            <person name="Hallab A."/>
            <person name="Hartog M."/>
            <person name="Hua A."/>
            <person name="Humphray S.J."/>
            <person name="Jeong D.H."/>
            <person name="Jing Y."/>
            <person name="Jocker A."/>
            <person name="Kenton S.M."/>
            <person name="Kim D.J."/>
            <person name="Klee K."/>
            <person name="Lai H."/>
            <person name="Lang C."/>
            <person name="Lin S."/>
            <person name="Macmil S.L."/>
            <person name="Magdelenat G."/>
            <person name="Matthews L."/>
            <person name="McCorrison J."/>
            <person name="Monaghan E.L."/>
            <person name="Mun J.H."/>
            <person name="Najar F.Z."/>
            <person name="Nicholson C."/>
            <person name="Noirot C."/>
            <person name="O'Bleness M."/>
            <person name="Paule C.R."/>
            <person name="Poulain J."/>
            <person name="Prion F."/>
            <person name="Qin B."/>
            <person name="Qu C."/>
            <person name="Retzel E.F."/>
            <person name="Riddle C."/>
            <person name="Sallet E."/>
            <person name="Samain S."/>
            <person name="Samson N."/>
            <person name="Sanders I."/>
            <person name="Saurat O."/>
            <person name="Scarpelli C."/>
            <person name="Schiex T."/>
            <person name="Segurens B."/>
            <person name="Severin A.J."/>
            <person name="Sherrier D.J."/>
            <person name="Shi R."/>
            <person name="Sims S."/>
            <person name="Singer S.R."/>
            <person name="Sinharoy S."/>
            <person name="Sterck L."/>
            <person name="Viollet A."/>
            <person name="Wang B.B."/>
            <person name="Wang K."/>
            <person name="Wang M."/>
            <person name="Wang X."/>
            <person name="Warfsmann J."/>
            <person name="Weissenbach J."/>
            <person name="White D.D."/>
            <person name="White J.D."/>
            <person name="Wiley G.B."/>
            <person name="Wincker P."/>
            <person name="Xing Y."/>
            <person name="Yang L."/>
            <person name="Yao Z."/>
            <person name="Ying F."/>
            <person name="Zhai J."/>
            <person name="Zhou L."/>
            <person name="Zuber A."/>
            <person name="Denarie J."/>
            <person name="Dixon R.A."/>
            <person name="May G.D."/>
            <person name="Schwartz D.C."/>
            <person name="Rogers J."/>
            <person name="Quetier F."/>
            <person name="Town C.D."/>
            <person name="Roe B.A."/>
        </authorList>
    </citation>
    <scope>NUCLEOTIDE SEQUENCE [LARGE SCALE GENOMIC DNA]</scope>
    <source>
        <strain evidence="17">A17</strain>
        <strain evidence="19 20">cv. Jemalong A17</strain>
    </source>
</reference>
<dbReference type="Proteomes" id="UP000265566">
    <property type="component" value="Chromosome 4"/>
</dbReference>
<evidence type="ECO:0000313" key="18">
    <source>
        <dbReference type="EMBL" id="RHN60715.1"/>
    </source>
</evidence>
<keyword evidence="7 13" id="KW-0547">Nucleotide-binding</keyword>
<feature type="binding site" evidence="13">
    <location>
        <position position="256"/>
    </location>
    <ligand>
        <name>ATP</name>
        <dbReference type="ChEBI" id="CHEBI:30616"/>
    </ligand>
</feature>
<dbReference type="Pfam" id="PF00069">
    <property type="entry name" value="Pkinase"/>
    <property type="match status" value="1"/>
</dbReference>
<dbReference type="HOGENOM" id="CLU_000288_161_1_1"/>
<keyword evidence="17" id="KW-0675">Receptor</keyword>
<dbReference type="Gene3D" id="1.10.510.10">
    <property type="entry name" value="Transferase(Phosphotransferase) domain 1"/>
    <property type="match status" value="1"/>
</dbReference>
<comment type="catalytic activity">
    <reaction evidence="12">
        <text>L-seryl-[protein] + ATP = O-phospho-L-seryl-[protein] + ADP + H(+)</text>
        <dbReference type="Rhea" id="RHEA:17989"/>
        <dbReference type="Rhea" id="RHEA-COMP:9863"/>
        <dbReference type="Rhea" id="RHEA-COMP:11604"/>
        <dbReference type="ChEBI" id="CHEBI:15378"/>
        <dbReference type="ChEBI" id="CHEBI:29999"/>
        <dbReference type="ChEBI" id="CHEBI:30616"/>
        <dbReference type="ChEBI" id="CHEBI:83421"/>
        <dbReference type="ChEBI" id="CHEBI:456216"/>
        <dbReference type="EC" id="2.7.11.1"/>
    </reaction>
</comment>
<comment type="catalytic activity">
    <reaction evidence="11">
        <text>L-threonyl-[protein] + ATP = O-phospho-L-threonyl-[protein] + ADP + H(+)</text>
        <dbReference type="Rhea" id="RHEA:46608"/>
        <dbReference type="Rhea" id="RHEA-COMP:11060"/>
        <dbReference type="Rhea" id="RHEA-COMP:11605"/>
        <dbReference type="ChEBI" id="CHEBI:15378"/>
        <dbReference type="ChEBI" id="CHEBI:30013"/>
        <dbReference type="ChEBI" id="CHEBI:30616"/>
        <dbReference type="ChEBI" id="CHEBI:61977"/>
        <dbReference type="ChEBI" id="CHEBI:456216"/>
        <dbReference type="EC" id="2.7.11.1"/>
    </reaction>
</comment>
<dbReference type="InterPro" id="IPR011009">
    <property type="entry name" value="Kinase-like_dom_sf"/>
</dbReference>
<protein>
    <recommendedName>
        <fullName evidence="2">non-specific serine/threonine protein kinase</fullName>
        <ecNumber evidence="2">2.7.11.1</ecNumber>
    </recommendedName>
</protein>
<dbReference type="SMART" id="SM00220">
    <property type="entry name" value="S_TKc"/>
    <property type="match status" value="1"/>
</dbReference>
<evidence type="ECO:0000256" key="3">
    <source>
        <dbReference type="ARBA" id="ARBA00022475"/>
    </source>
</evidence>
<evidence type="ECO:0000256" key="14">
    <source>
        <dbReference type="SAM" id="Phobius"/>
    </source>
</evidence>
<dbReference type="AlphaFoldDB" id="G7JND1"/>
<evidence type="ECO:0000256" key="4">
    <source>
        <dbReference type="ARBA" id="ARBA00022527"/>
    </source>
</evidence>
<dbReference type="SUPFAM" id="SSF56112">
    <property type="entry name" value="Protein kinase-like (PK-like)"/>
    <property type="match status" value="1"/>
</dbReference>
<dbReference type="EMBL" id="PSQE01000004">
    <property type="protein sequence ID" value="RHN60715.1"/>
    <property type="molecule type" value="Genomic_DNA"/>
</dbReference>
<dbReference type="PROSITE" id="PS00108">
    <property type="entry name" value="PROTEIN_KINASE_ST"/>
    <property type="match status" value="1"/>
</dbReference>
<dbReference type="OMA" id="SKVGWSR"/>
<name>G7JND1_MEDTR</name>
<accession>G7JND1</accession>
<evidence type="ECO:0000256" key="15">
    <source>
        <dbReference type="SAM" id="SignalP"/>
    </source>
</evidence>
<dbReference type="GO" id="GO:0005524">
    <property type="term" value="F:ATP binding"/>
    <property type="evidence" value="ECO:0007669"/>
    <property type="project" value="UniProtKB-UniRule"/>
</dbReference>
<dbReference type="InterPro" id="IPR017441">
    <property type="entry name" value="Protein_kinase_ATP_BS"/>
</dbReference>
<dbReference type="PaxDb" id="3880-AES88561"/>
<feature type="signal peptide" evidence="15">
    <location>
        <begin position="1"/>
        <end position="23"/>
    </location>
</feature>
<reference evidence="17 20" key="2">
    <citation type="journal article" date="2014" name="BMC Genomics">
        <title>An improved genome release (version Mt4.0) for the model legume Medicago truncatula.</title>
        <authorList>
            <person name="Tang H."/>
            <person name="Krishnakumar V."/>
            <person name="Bidwell S."/>
            <person name="Rosen B."/>
            <person name="Chan A."/>
            <person name="Zhou S."/>
            <person name="Gentzbittel L."/>
            <person name="Childs K.L."/>
            <person name="Yandell M."/>
            <person name="Gundlach H."/>
            <person name="Mayer K.F."/>
            <person name="Schwartz D.C."/>
            <person name="Town C.D."/>
        </authorList>
    </citation>
    <scope>GENOME REANNOTATION</scope>
    <source>
        <strain evidence="17">A17</strain>
        <strain evidence="19 20">cv. Jemalong A17</strain>
    </source>
</reference>
<comment type="subcellular location">
    <subcellularLocation>
        <location evidence="1">Cell membrane</location>
    </subcellularLocation>
</comment>
<evidence type="ECO:0000256" key="2">
    <source>
        <dbReference type="ARBA" id="ARBA00012513"/>
    </source>
</evidence>
<reference evidence="19" key="3">
    <citation type="submission" date="2015-04" db="UniProtKB">
        <authorList>
            <consortium name="EnsemblPlants"/>
        </authorList>
    </citation>
    <scope>IDENTIFICATION</scope>
    <source>
        <strain evidence="19">cv. Jemalong A17</strain>
    </source>
</reference>
<dbReference type="GO" id="GO:0005886">
    <property type="term" value="C:plasma membrane"/>
    <property type="evidence" value="ECO:0000318"/>
    <property type="project" value="GO_Central"/>
</dbReference>